<keyword evidence="3" id="KW-1185">Reference proteome</keyword>
<dbReference type="Proteomes" id="UP000643405">
    <property type="component" value="Unassembled WGS sequence"/>
</dbReference>
<protein>
    <submittedName>
        <fullName evidence="2">Alpha/beta fold hydrolase</fullName>
    </submittedName>
</protein>
<dbReference type="InterPro" id="IPR000073">
    <property type="entry name" value="AB_hydrolase_1"/>
</dbReference>
<feature type="domain" description="AB hydrolase-1" evidence="1">
    <location>
        <begin position="18"/>
        <end position="246"/>
    </location>
</feature>
<dbReference type="GO" id="GO:0016020">
    <property type="term" value="C:membrane"/>
    <property type="evidence" value="ECO:0007669"/>
    <property type="project" value="TreeGrafter"/>
</dbReference>
<proteinExistence type="predicted"/>
<dbReference type="RefSeq" id="WP_188163928.1">
    <property type="nucleotide sequence ID" value="NZ_JACVVX010000002.1"/>
</dbReference>
<dbReference type="GO" id="GO:0046464">
    <property type="term" value="P:acylglycerol catabolic process"/>
    <property type="evidence" value="ECO:0007669"/>
    <property type="project" value="TreeGrafter"/>
</dbReference>
<keyword evidence="2" id="KW-0378">Hydrolase</keyword>
<sequence>MTDRLYCRESGASSATPLVLLHGFAGSHHVWDSVIEALGDEVWVLAYDLPGHGASLDYPGKPSAKAAAAAVLDDLRQRGIGQAHLGGHSMGGAASTLLAATAPDIAASLTLFAPGGFDERINGPLLRRYAAARDTAALETCLREMSGPAAVIEPATVDRALVMRLRDGQLDVFLELGAAITRGDKQGVIPQDMISAIPCPIAMAWGTRDAVLPAPHLASLAAKISFEWIDEAGHRLPEEVPEAVAEMLIRQMTVTSGT</sequence>
<dbReference type="PANTHER" id="PTHR43798">
    <property type="entry name" value="MONOACYLGLYCEROL LIPASE"/>
    <property type="match status" value="1"/>
</dbReference>
<dbReference type="AlphaFoldDB" id="A0A8J6Q193"/>
<evidence type="ECO:0000259" key="1">
    <source>
        <dbReference type="Pfam" id="PF12697"/>
    </source>
</evidence>
<dbReference type="GO" id="GO:0047372">
    <property type="term" value="F:monoacylglycerol lipase activity"/>
    <property type="evidence" value="ECO:0007669"/>
    <property type="project" value="TreeGrafter"/>
</dbReference>
<evidence type="ECO:0000313" key="3">
    <source>
        <dbReference type="Proteomes" id="UP000643405"/>
    </source>
</evidence>
<name>A0A8J6Q193_9HYPH</name>
<evidence type="ECO:0000313" key="2">
    <source>
        <dbReference type="EMBL" id="MBD0414485.1"/>
    </source>
</evidence>
<dbReference type="Pfam" id="PF12697">
    <property type="entry name" value="Abhydrolase_6"/>
    <property type="match status" value="1"/>
</dbReference>
<dbReference type="PANTHER" id="PTHR43798:SF33">
    <property type="entry name" value="HYDROLASE, PUTATIVE (AFU_ORTHOLOGUE AFUA_2G14860)-RELATED"/>
    <property type="match status" value="1"/>
</dbReference>
<accession>A0A8J6Q193</accession>
<reference evidence="2" key="1">
    <citation type="submission" date="2020-09" db="EMBL/GenBank/DDBJ databases">
        <title>Genome seq and assembly of Tianweitania sp.</title>
        <authorList>
            <person name="Chhetri G."/>
        </authorList>
    </citation>
    <scope>NUCLEOTIDE SEQUENCE</scope>
    <source>
        <strain evidence="2">Rool2</strain>
    </source>
</reference>
<dbReference type="InterPro" id="IPR029058">
    <property type="entry name" value="AB_hydrolase_fold"/>
</dbReference>
<organism evidence="2 3">
    <name type="scientific">Oryzicola mucosus</name>
    <dbReference type="NCBI Taxonomy" id="2767425"/>
    <lineage>
        <taxon>Bacteria</taxon>
        <taxon>Pseudomonadati</taxon>
        <taxon>Pseudomonadota</taxon>
        <taxon>Alphaproteobacteria</taxon>
        <taxon>Hyphomicrobiales</taxon>
        <taxon>Phyllobacteriaceae</taxon>
        <taxon>Oryzicola</taxon>
    </lineage>
</organism>
<dbReference type="SUPFAM" id="SSF53474">
    <property type="entry name" value="alpha/beta-Hydrolases"/>
    <property type="match status" value="1"/>
</dbReference>
<dbReference type="InterPro" id="IPR050266">
    <property type="entry name" value="AB_hydrolase_sf"/>
</dbReference>
<dbReference type="Gene3D" id="3.40.50.1820">
    <property type="entry name" value="alpha/beta hydrolase"/>
    <property type="match status" value="1"/>
</dbReference>
<gene>
    <name evidence="2" type="ORF">ICI42_07455</name>
</gene>
<dbReference type="EMBL" id="JACVVX010000002">
    <property type="protein sequence ID" value="MBD0414485.1"/>
    <property type="molecule type" value="Genomic_DNA"/>
</dbReference>
<comment type="caution">
    <text evidence="2">The sequence shown here is derived from an EMBL/GenBank/DDBJ whole genome shotgun (WGS) entry which is preliminary data.</text>
</comment>
<dbReference type="PRINTS" id="PR00111">
    <property type="entry name" value="ABHYDROLASE"/>
</dbReference>